<dbReference type="AlphaFoldDB" id="A0A1I6FGS0"/>
<dbReference type="InterPro" id="IPR050639">
    <property type="entry name" value="SSR_resolvase"/>
</dbReference>
<dbReference type="SUPFAM" id="SSF53041">
    <property type="entry name" value="Resolvase-like"/>
    <property type="match status" value="1"/>
</dbReference>
<evidence type="ECO:0000259" key="2">
    <source>
        <dbReference type="PROSITE" id="PS51737"/>
    </source>
</evidence>
<feature type="domain" description="Recombinase" evidence="2">
    <location>
        <begin position="189"/>
        <end position="350"/>
    </location>
</feature>
<protein>
    <submittedName>
        <fullName evidence="3">Recombinase zinc beta ribbon domain-containing protein</fullName>
    </submittedName>
</protein>
<organism evidence="3 4">
    <name type="scientific">Lentzea waywayandensis</name>
    <dbReference type="NCBI Taxonomy" id="84724"/>
    <lineage>
        <taxon>Bacteria</taxon>
        <taxon>Bacillati</taxon>
        <taxon>Actinomycetota</taxon>
        <taxon>Actinomycetes</taxon>
        <taxon>Pseudonocardiales</taxon>
        <taxon>Pseudonocardiaceae</taxon>
        <taxon>Lentzea</taxon>
    </lineage>
</organism>
<dbReference type="InterPro" id="IPR006119">
    <property type="entry name" value="Resolv_N"/>
</dbReference>
<dbReference type="InterPro" id="IPR036162">
    <property type="entry name" value="Resolvase-like_N_sf"/>
</dbReference>
<dbReference type="PANTHER" id="PTHR30461">
    <property type="entry name" value="DNA-INVERTASE FROM LAMBDOID PROPHAGE"/>
    <property type="match status" value="1"/>
</dbReference>
<dbReference type="Pfam" id="PF07508">
    <property type="entry name" value="Recombinase"/>
    <property type="match status" value="1"/>
</dbReference>
<dbReference type="RefSeq" id="WP_245822661.1">
    <property type="nucleotide sequence ID" value="NZ_FOYL01000017.1"/>
</dbReference>
<dbReference type="SMART" id="SM00857">
    <property type="entry name" value="Resolvase"/>
    <property type="match status" value="1"/>
</dbReference>
<accession>A0A1I6FGS0</accession>
<dbReference type="InterPro" id="IPR011109">
    <property type="entry name" value="DNA_bind_recombinase_dom"/>
</dbReference>
<keyword evidence="4" id="KW-1185">Reference proteome</keyword>
<dbReference type="Gene3D" id="3.40.50.1390">
    <property type="entry name" value="Resolvase, N-terminal catalytic domain"/>
    <property type="match status" value="1"/>
</dbReference>
<evidence type="ECO:0000313" key="4">
    <source>
        <dbReference type="Proteomes" id="UP000198583"/>
    </source>
</evidence>
<dbReference type="STRING" id="84724.SAMN04488564_11718"/>
<gene>
    <name evidence="3" type="ORF">SAMN04488564_11718</name>
</gene>
<dbReference type="Pfam" id="PF13408">
    <property type="entry name" value="Zn_ribbon_recom"/>
    <property type="match status" value="1"/>
</dbReference>
<dbReference type="InterPro" id="IPR025827">
    <property type="entry name" value="Zn_ribbon_recom_dom"/>
</dbReference>
<dbReference type="EMBL" id="FOYL01000017">
    <property type="protein sequence ID" value="SFR29094.1"/>
    <property type="molecule type" value="Genomic_DNA"/>
</dbReference>
<dbReference type="GO" id="GO:0000150">
    <property type="term" value="F:DNA strand exchange activity"/>
    <property type="evidence" value="ECO:0007669"/>
    <property type="project" value="InterPro"/>
</dbReference>
<dbReference type="PROSITE" id="PS51737">
    <property type="entry name" value="RECOMBINASE_DNA_BIND"/>
    <property type="match status" value="1"/>
</dbReference>
<dbReference type="Gene3D" id="3.90.1750.20">
    <property type="entry name" value="Putative Large Serine Recombinase, Chain B, Domain 2"/>
    <property type="match status" value="1"/>
</dbReference>
<dbReference type="GO" id="GO:0003677">
    <property type="term" value="F:DNA binding"/>
    <property type="evidence" value="ECO:0007669"/>
    <property type="project" value="InterPro"/>
</dbReference>
<dbReference type="InterPro" id="IPR038109">
    <property type="entry name" value="DNA_bind_recomb_sf"/>
</dbReference>
<dbReference type="PANTHER" id="PTHR30461:SF23">
    <property type="entry name" value="DNA RECOMBINASE-RELATED"/>
    <property type="match status" value="1"/>
</dbReference>
<evidence type="ECO:0000313" key="3">
    <source>
        <dbReference type="EMBL" id="SFR29094.1"/>
    </source>
</evidence>
<dbReference type="Proteomes" id="UP000198583">
    <property type="component" value="Unassembled WGS sequence"/>
</dbReference>
<sequence length="486" mass="54020">MATLTNAELVAALTGRRRPVAPSEVPGLRFAFYGRVSTSTFQDVQTSRAWQRAVSDELIEGVGSVVAEFFDVGVSRRWSWLDRPEAAALLAAAAGPDRDFDAVVVGEYERAFHGDQFRQVVARLNLLGVEVWLPEAGGPVELGSPVHEALMVLLGAQAQREVARARQRVLAAMRSQTRLQGRFLGGRPPYGYPLVDGGRHPNPVHGRWGRRVQVLAPDPVTAPWVRWVFAERARGRTVASLARELNERGVVCPSGADPGRNAHRSGERWIVRTVAMILENPRYTGRQVWNRSSTTGHGPGGRPGGRGSGVLRWNPVSEWEVSERIVHEPLVDDETFVAVQGLRVAQPAKDGEVRRYLLAGLVVCGLCSRRMDGHWVHGRAGYRCRHGFTSAKRRSDGEPRNLYVREDHLLEALSHLLARTAGPVEEGVGEELVDQVREQRLQIHYDDHRLEIRPAPLMLKTMEPARRPVQPALALDWRADVKVVEI</sequence>
<name>A0A1I6FGS0_9PSEU</name>
<evidence type="ECO:0000256" key="1">
    <source>
        <dbReference type="SAM" id="MobiDB-lite"/>
    </source>
</evidence>
<feature type="region of interest" description="Disordered" evidence="1">
    <location>
        <begin position="288"/>
        <end position="309"/>
    </location>
</feature>
<dbReference type="Pfam" id="PF00239">
    <property type="entry name" value="Resolvase"/>
    <property type="match status" value="1"/>
</dbReference>
<reference evidence="4" key="1">
    <citation type="submission" date="2016-10" db="EMBL/GenBank/DDBJ databases">
        <authorList>
            <person name="Varghese N."/>
            <person name="Submissions S."/>
        </authorList>
    </citation>
    <scope>NUCLEOTIDE SEQUENCE [LARGE SCALE GENOMIC DNA]</scope>
    <source>
        <strain evidence="4">DSM 44232</strain>
    </source>
</reference>
<proteinExistence type="predicted"/>
<feature type="compositionally biased region" description="Gly residues" evidence="1">
    <location>
        <begin position="297"/>
        <end position="308"/>
    </location>
</feature>